<dbReference type="PROSITE" id="PS51257">
    <property type="entry name" value="PROKAR_LIPOPROTEIN"/>
    <property type="match status" value="1"/>
</dbReference>
<reference evidence="1 2" key="1">
    <citation type="journal article" date="2012" name="J. Bacteriol.">
        <title>Complete genome sequences of Methylophaga sp. strain JAM1 and Methylophaga sp. strain JAM7.</title>
        <authorList>
            <person name="Villeneuve C."/>
            <person name="Martineau C."/>
            <person name="Mauffrey F."/>
            <person name="Villemur R."/>
        </authorList>
    </citation>
    <scope>NUCLEOTIDE SEQUENCE [LARGE SCALE GENOMIC DNA]</scope>
    <source>
        <strain evidence="1 2">JAM1</strain>
    </source>
</reference>
<accession>I1XN79</accession>
<organism evidence="1 2">
    <name type="scientific">Methylophaga nitratireducenticrescens</name>
    <dbReference type="NCBI Taxonomy" id="754476"/>
    <lineage>
        <taxon>Bacteria</taxon>
        <taxon>Pseudomonadati</taxon>
        <taxon>Pseudomonadota</taxon>
        <taxon>Gammaproteobacteria</taxon>
        <taxon>Thiotrichales</taxon>
        <taxon>Piscirickettsiaceae</taxon>
        <taxon>Methylophaga</taxon>
    </lineage>
</organism>
<keyword evidence="2" id="KW-1185">Reference proteome</keyword>
<sequence>MKIEKNLLGSINFVRWSQTIPLLLAITLSACGADFQEGAYVDSQYGTGYEFNADGQGQLIGGVPGSYSFTYEVDSDEVVTSGDINLTFKRIDDKTLERPDGTRLILKEE</sequence>
<dbReference type="AlphaFoldDB" id="I1XN79"/>
<gene>
    <name evidence="1" type="ordered locus">Q7A_3075</name>
</gene>
<proteinExistence type="predicted"/>
<dbReference type="Proteomes" id="UP000009144">
    <property type="component" value="Chromosome"/>
</dbReference>
<name>I1XN79_METNJ</name>
<dbReference type="PATRIC" id="fig|754476.3.peg.3021"/>
<dbReference type="RefSeq" id="WP_014708209.1">
    <property type="nucleotide sequence ID" value="NC_017857.3"/>
</dbReference>
<protein>
    <submittedName>
        <fullName evidence="1">Uncharacterized protein</fullName>
    </submittedName>
</protein>
<evidence type="ECO:0000313" key="2">
    <source>
        <dbReference type="Proteomes" id="UP000009144"/>
    </source>
</evidence>
<dbReference type="KEGG" id="mej:Q7A_3075"/>
<dbReference type="EMBL" id="CP003390">
    <property type="protein sequence ID" value="AFI85848.1"/>
    <property type="molecule type" value="Genomic_DNA"/>
</dbReference>
<reference evidence="1 2" key="2">
    <citation type="journal article" date="2013" name="Int. J. Syst. Evol. Microbiol.">
        <title>Methylophaga nitratireducenticrescens sp. nov. and Methylophaga frappieri sp. nov., isolated from the biofilm of the methanol-fed denitrification system treating the seawater at the Montreal Biodome.</title>
        <authorList>
            <person name="Villeneuve C."/>
            <person name="Martineau C."/>
            <person name="Mauffrey F."/>
            <person name="Villemur R."/>
        </authorList>
    </citation>
    <scope>NUCLEOTIDE SEQUENCE [LARGE SCALE GENOMIC DNA]</scope>
    <source>
        <strain evidence="1 2">JAM1</strain>
    </source>
</reference>
<dbReference type="HOGENOM" id="CLU_2180754_0_0_6"/>
<evidence type="ECO:0000313" key="1">
    <source>
        <dbReference type="EMBL" id="AFI85848.1"/>
    </source>
</evidence>